<keyword evidence="3 5" id="KW-1133">Transmembrane helix</keyword>
<dbReference type="CDD" id="cd17317">
    <property type="entry name" value="MFS_SLC22"/>
    <property type="match status" value="1"/>
</dbReference>
<dbReference type="GO" id="GO:0022857">
    <property type="term" value="F:transmembrane transporter activity"/>
    <property type="evidence" value="ECO:0007669"/>
    <property type="project" value="InterPro"/>
</dbReference>
<evidence type="ECO:0000313" key="7">
    <source>
        <dbReference type="Proteomes" id="UP000085678"/>
    </source>
</evidence>
<evidence type="ECO:0000259" key="6">
    <source>
        <dbReference type="PROSITE" id="PS50850"/>
    </source>
</evidence>
<feature type="transmembrane region" description="Helical" evidence="5">
    <location>
        <begin position="176"/>
        <end position="193"/>
    </location>
</feature>
<sequence>MNFDEFLKILGEFGTYQQRRYALMCMIAFYSVLSTLGIVFYGAEPEHHCKIPAAQVERVTTLYGNVTREELLDLFVPYTKEGKRSGCKLYRVDEKYLNSTLPTLPSSSFPNGRMVTFNDSVETDIHILWNQTVEGKRETINCPGQRVYSKDIYESTIVSEFDLACENAWQTDTCSSVFYVFKLLAMLVTGILSDRFGRRPVFLIGIITLVASGISSAFAPNMSAFCVLYVIQGASDSTMFLALYTMGMEYVGPSKRKIAGVFMDMCFGLGHAPLAIEAYLLSNWRYLALVASSPGVIFIFSWFFLSEPTRWLLARGRHEEAKKIITKVAVVNKVKLEEDTLERLFTEGDEEKQTSTHTPIDVLRTWNRAKFSLIMITCRFILDMTYYGIVLHSEGLGGNIYINFALLGAADVPGLLVAVFIVDRVGRRSIIVVTFCIGGIACIVSGLLPTDLQWLIITMAVIGKMMVCVTGSVTLMLTAEVYPTVVRQSGISLTVSVGRLGAAVAPQVLALGRIYSPLPFIILGSLAVGSGLLALLLPETLGKSLPQTIEEWDARLNHGSLKFTVDHESVDRQTGEELKDLSNDSVDVDSKRADGAEGLELGARNVTNI</sequence>
<keyword evidence="7" id="KW-1185">Reference proteome</keyword>
<dbReference type="InterPro" id="IPR005828">
    <property type="entry name" value="MFS_sugar_transport-like"/>
</dbReference>
<dbReference type="PROSITE" id="PS00216">
    <property type="entry name" value="SUGAR_TRANSPORT_1"/>
    <property type="match status" value="2"/>
</dbReference>
<keyword evidence="2 5" id="KW-0812">Transmembrane</keyword>
<dbReference type="AlphaFoldDB" id="A0A1S3IA58"/>
<dbReference type="STRING" id="7574.A0A1S3IA58"/>
<feature type="transmembrane region" description="Helical" evidence="5">
    <location>
        <begin position="454"/>
        <end position="479"/>
    </location>
</feature>
<dbReference type="InterPro" id="IPR036259">
    <property type="entry name" value="MFS_trans_sf"/>
</dbReference>
<organism evidence="7 8">
    <name type="scientific">Lingula anatina</name>
    <name type="common">Brachiopod</name>
    <name type="synonym">Lingula unguis</name>
    <dbReference type="NCBI Taxonomy" id="7574"/>
    <lineage>
        <taxon>Eukaryota</taxon>
        <taxon>Metazoa</taxon>
        <taxon>Spiralia</taxon>
        <taxon>Lophotrochozoa</taxon>
        <taxon>Brachiopoda</taxon>
        <taxon>Linguliformea</taxon>
        <taxon>Lingulata</taxon>
        <taxon>Lingulida</taxon>
        <taxon>Linguloidea</taxon>
        <taxon>Lingulidae</taxon>
        <taxon>Lingula</taxon>
    </lineage>
</organism>
<evidence type="ECO:0000256" key="1">
    <source>
        <dbReference type="ARBA" id="ARBA00004141"/>
    </source>
</evidence>
<dbReference type="KEGG" id="lak:106162328"/>
<dbReference type="InParanoid" id="A0A1S3IA58"/>
<feature type="transmembrane region" description="Helical" evidence="5">
    <location>
        <begin position="258"/>
        <end position="280"/>
    </location>
</feature>
<feature type="transmembrane region" description="Helical" evidence="5">
    <location>
        <begin position="401"/>
        <end position="422"/>
    </location>
</feature>
<dbReference type="RefSeq" id="XP_013395053.1">
    <property type="nucleotide sequence ID" value="XM_013539599.1"/>
</dbReference>
<dbReference type="InterPro" id="IPR005829">
    <property type="entry name" value="Sugar_transporter_CS"/>
</dbReference>
<keyword evidence="4 5" id="KW-0472">Membrane</keyword>
<feature type="transmembrane region" description="Helical" evidence="5">
    <location>
        <begin position="225"/>
        <end position="246"/>
    </location>
</feature>
<dbReference type="GeneID" id="106162328"/>
<feature type="transmembrane region" description="Helical" evidence="5">
    <location>
        <begin position="518"/>
        <end position="537"/>
    </location>
</feature>
<feature type="transmembrane region" description="Helical" evidence="5">
    <location>
        <begin position="21"/>
        <end position="43"/>
    </location>
</feature>
<dbReference type="GO" id="GO:0016020">
    <property type="term" value="C:membrane"/>
    <property type="evidence" value="ECO:0007669"/>
    <property type="project" value="UniProtKB-SubCell"/>
</dbReference>
<dbReference type="PANTHER" id="PTHR24064">
    <property type="entry name" value="SOLUTE CARRIER FAMILY 22 MEMBER"/>
    <property type="match status" value="1"/>
</dbReference>
<dbReference type="OrthoDB" id="5141738at2759"/>
<feature type="transmembrane region" description="Helical" evidence="5">
    <location>
        <begin position="491"/>
        <end position="512"/>
    </location>
</feature>
<reference evidence="8" key="1">
    <citation type="submission" date="2025-08" db="UniProtKB">
        <authorList>
            <consortium name="RefSeq"/>
        </authorList>
    </citation>
    <scope>IDENTIFICATION</scope>
    <source>
        <tissue evidence="8">Gonads</tissue>
    </source>
</reference>
<dbReference type="Gene3D" id="1.20.1250.20">
    <property type="entry name" value="MFS general substrate transporter like domains"/>
    <property type="match status" value="1"/>
</dbReference>
<feature type="transmembrane region" description="Helical" evidence="5">
    <location>
        <begin position="371"/>
        <end position="389"/>
    </location>
</feature>
<feature type="transmembrane region" description="Helical" evidence="5">
    <location>
        <begin position="286"/>
        <end position="305"/>
    </location>
</feature>
<protein>
    <submittedName>
        <fullName evidence="8">Organic cation transporter protein</fullName>
    </submittedName>
</protein>
<evidence type="ECO:0000256" key="4">
    <source>
        <dbReference type="ARBA" id="ARBA00023136"/>
    </source>
</evidence>
<evidence type="ECO:0000256" key="3">
    <source>
        <dbReference type="ARBA" id="ARBA00022989"/>
    </source>
</evidence>
<feature type="transmembrane region" description="Helical" evidence="5">
    <location>
        <begin position="429"/>
        <end position="448"/>
    </location>
</feature>
<dbReference type="Proteomes" id="UP000085678">
    <property type="component" value="Unplaced"/>
</dbReference>
<accession>A0A1S3IA58</accession>
<feature type="transmembrane region" description="Helical" evidence="5">
    <location>
        <begin position="200"/>
        <end position="219"/>
    </location>
</feature>
<comment type="subcellular location">
    <subcellularLocation>
        <location evidence="1">Membrane</location>
        <topology evidence="1">Multi-pass membrane protein</topology>
    </subcellularLocation>
</comment>
<proteinExistence type="predicted"/>
<dbReference type="InterPro" id="IPR020846">
    <property type="entry name" value="MFS_dom"/>
</dbReference>
<evidence type="ECO:0000256" key="5">
    <source>
        <dbReference type="SAM" id="Phobius"/>
    </source>
</evidence>
<feature type="domain" description="Major facilitator superfamily (MFS) profile" evidence="6">
    <location>
        <begin position="108"/>
        <end position="542"/>
    </location>
</feature>
<evidence type="ECO:0000256" key="2">
    <source>
        <dbReference type="ARBA" id="ARBA00022692"/>
    </source>
</evidence>
<dbReference type="Pfam" id="PF00083">
    <property type="entry name" value="Sugar_tr"/>
    <property type="match status" value="1"/>
</dbReference>
<evidence type="ECO:0000313" key="8">
    <source>
        <dbReference type="RefSeq" id="XP_013395053.1"/>
    </source>
</evidence>
<dbReference type="PROSITE" id="PS50850">
    <property type="entry name" value="MFS"/>
    <property type="match status" value="1"/>
</dbReference>
<name>A0A1S3IA58_LINAN</name>
<dbReference type="SUPFAM" id="SSF103473">
    <property type="entry name" value="MFS general substrate transporter"/>
    <property type="match status" value="1"/>
</dbReference>
<gene>
    <name evidence="8" type="primary">LOC106162328</name>
</gene>